<dbReference type="GO" id="GO:0006646">
    <property type="term" value="P:phosphatidylethanolamine biosynthetic process"/>
    <property type="evidence" value="ECO:0007669"/>
    <property type="project" value="TreeGrafter"/>
</dbReference>
<comment type="caution">
    <text evidence="6">The sequence shown here is derived from an EMBL/GenBank/DDBJ whole genome shotgun (WGS) entry which is preliminary data.</text>
</comment>
<accession>A0AAV8Z2L2</accession>
<evidence type="ECO:0000256" key="5">
    <source>
        <dbReference type="ARBA" id="ARBA00038874"/>
    </source>
</evidence>
<organism evidence="6 7">
    <name type="scientific">Aromia moschata</name>
    <dbReference type="NCBI Taxonomy" id="1265417"/>
    <lineage>
        <taxon>Eukaryota</taxon>
        <taxon>Metazoa</taxon>
        <taxon>Ecdysozoa</taxon>
        <taxon>Arthropoda</taxon>
        <taxon>Hexapoda</taxon>
        <taxon>Insecta</taxon>
        <taxon>Pterygota</taxon>
        <taxon>Neoptera</taxon>
        <taxon>Endopterygota</taxon>
        <taxon>Coleoptera</taxon>
        <taxon>Polyphaga</taxon>
        <taxon>Cucujiformia</taxon>
        <taxon>Chrysomeloidea</taxon>
        <taxon>Cerambycidae</taxon>
        <taxon>Cerambycinae</taxon>
        <taxon>Callichromatini</taxon>
        <taxon>Aromia</taxon>
    </lineage>
</organism>
<dbReference type="PANTHER" id="PTHR22603:SF66">
    <property type="entry name" value="ETHANOLAMINE KINASE"/>
    <property type="match status" value="1"/>
</dbReference>
<comment type="similarity">
    <text evidence="4">Belongs to the choline/ethanolamine kinase family.</text>
</comment>
<dbReference type="Pfam" id="PF01633">
    <property type="entry name" value="Choline_kinase"/>
    <property type="match status" value="1"/>
</dbReference>
<dbReference type="GO" id="GO:0005737">
    <property type="term" value="C:cytoplasm"/>
    <property type="evidence" value="ECO:0007669"/>
    <property type="project" value="TreeGrafter"/>
</dbReference>
<dbReference type="EMBL" id="JAPWTK010000018">
    <property type="protein sequence ID" value="KAJ8958312.1"/>
    <property type="molecule type" value="Genomic_DNA"/>
</dbReference>
<dbReference type="CDD" id="cd05157">
    <property type="entry name" value="ETNK_euk"/>
    <property type="match status" value="1"/>
</dbReference>
<reference evidence="6" key="1">
    <citation type="journal article" date="2023" name="Insect Mol. Biol.">
        <title>Genome sequencing provides insights into the evolution of gene families encoding plant cell wall-degrading enzymes in longhorned beetles.</title>
        <authorList>
            <person name="Shin N.R."/>
            <person name="Okamura Y."/>
            <person name="Kirsch R."/>
            <person name="Pauchet Y."/>
        </authorList>
    </citation>
    <scope>NUCLEOTIDE SEQUENCE</scope>
    <source>
        <strain evidence="6">AMC_N1</strain>
    </source>
</reference>
<sequence>MATGAVGVPHLNITVNEEDVEKGAARILEAIRPQWEKDSIRFKLLTDGMTNKLVGCKPEEAEESETVLVRIYGNKTDLLIDRKAEIRNIILLNNAGLAPNLYATFENGLAYRFIPGCTLDEKTVRDPNIYRLVAKRMAKLHKVRVEGEVKKKPYLWEKVQRFLDLVPEEFSDSEKKRKNRPSHRYHETVIPKSRIAEEIREIRDILENVDNPIVFAHNDLLLGNVIYTESDNSVTFIDYEYAIYNYQAYDIGNHFAEFVGFGLEMDYTKYPEKELQLDWLKTYLTEYHDRLPTEEEVKKIVSPSQCLRLDDSHLLGCLGSDPGRTLLH</sequence>
<keyword evidence="1" id="KW-0443">Lipid metabolism</keyword>
<evidence type="ECO:0000256" key="3">
    <source>
        <dbReference type="ARBA" id="ARBA00037883"/>
    </source>
</evidence>
<dbReference type="InterPro" id="IPR011009">
    <property type="entry name" value="Kinase-like_dom_sf"/>
</dbReference>
<keyword evidence="1" id="KW-0444">Lipid biosynthesis</keyword>
<dbReference type="AlphaFoldDB" id="A0AAV8Z2L2"/>
<dbReference type="Proteomes" id="UP001162162">
    <property type="component" value="Unassembled WGS sequence"/>
</dbReference>
<evidence type="ECO:0000256" key="1">
    <source>
        <dbReference type="ARBA" id="ARBA00023209"/>
    </source>
</evidence>
<dbReference type="GO" id="GO:0004305">
    <property type="term" value="F:ethanolamine kinase activity"/>
    <property type="evidence" value="ECO:0007669"/>
    <property type="project" value="UniProtKB-EC"/>
</dbReference>
<dbReference type="SUPFAM" id="SSF56112">
    <property type="entry name" value="Protein kinase-like (PK-like)"/>
    <property type="match status" value="1"/>
</dbReference>
<dbReference type="PANTHER" id="PTHR22603">
    <property type="entry name" value="CHOLINE/ETHANOALAMINE KINASE"/>
    <property type="match status" value="1"/>
</dbReference>
<evidence type="ECO:0000256" key="2">
    <source>
        <dbReference type="ARBA" id="ARBA00023264"/>
    </source>
</evidence>
<dbReference type="Gene3D" id="3.90.1200.10">
    <property type="match status" value="1"/>
</dbReference>
<name>A0AAV8Z2L2_9CUCU</name>
<keyword evidence="7" id="KW-1185">Reference proteome</keyword>
<evidence type="ECO:0000256" key="4">
    <source>
        <dbReference type="ARBA" id="ARBA00038211"/>
    </source>
</evidence>
<evidence type="ECO:0000313" key="7">
    <source>
        <dbReference type="Proteomes" id="UP001162162"/>
    </source>
</evidence>
<dbReference type="EC" id="2.7.1.82" evidence="5"/>
<keyword evidence="1" id="KW-0594">Phospholipid biosynthesis</keyword>
<protein>
    <recommendedName>
        <fullName evidence="5">ethanolamine kinase</fullName>
        <ecNumber evidence="5">2.7.1.82</ecNumber>
    </recommendedName>
</protein>
<keyword evidence="2" id="KW-1208">Phospholipid metabolism</keyword>
<proteinExistence type="inferred from homology"/>
<gene>
    <name evidence="6" type="ORF">NQ318_017458</name>
</gene>
<dbReference type="Gene3D" id="3.30.200.20">
    <property type="entry name" value="Phosphorylase Kinase, domain 1"/>
    <property type="match status" value="1"/>
</dbReference>
<comment type="pathway">
    <text evidence="3">Phospholipid metabolism; phosphatidylethanolamine biosynthesis; phosphatidylethanolamine from ethanolamine: step 1/3.</text>
</comment>
<evidence type="ECO:0000313" key="6">
    <source>
        <dbReference type="EMBL" id="KAJ8958312.1"/>
    </source>
</evidence>